<reference evidence="3" key="1">
    <citation type="submission" date="2023-07" db="EMBL/GenBank/DDBJ databases">
        <title>30 novel species of actinomycetes from the DSMZ collection.</title>
        <authorList>
            <person name="Nouioui I."/>
        </authorList>
    </citation>
    <scope>NUCLEOTIDE SEQUENCE [LARGE SCALE GENOMIC DNA]</scope>
    <source>
        <strain evidence="3">DSM 44938</strain>
    </source>
</reference>
<feature type="region of interest" description="Disordered" evidence="1">
    <location>
        <begin position="1"/>
        <end position="59"/>
    </location>
</feature>
<accession>A0ABU2MN79</accession>
<proteinExistence type="predicted"/>
<gene>
    <name evidence="2" type="ORF">RM590_09180</name>
</gene>
<dbReference type="Proteomes" id="UP001183246">
    <property type="component" value="Unassembled WGS sequence"/>
</dbReference>
<keyword evidence="3" id="KW-1185">Reference proteome</keyword>
<comment type="caution">
    <text evidence="2">The sequence shown here is derived from an EMBL/GenBank/DDBJ whole genome shotgun (WGS) entry which is preliminary data.</text>
</comment>
<evidence type="ECO:0000256" key="1">
    <source>
        <dbReference type="SAM" id="MobiDB-lite"/>
    </source>
</evidence>
<organism evidence="2 3">
    <name type="scientific">Streptomyces litchfieldiae</name>
    <dbReference type="NCBI Taxonomy" id="3075543"/>
    <lineage>
        <taxon>Bacteria</taxon>
        <taxon>Bacillati</taxon>
        <taxon>Actinomycetota</taxon>
        <taxon>Actinomycetes</taxon>
        <taxon>Kitasatosporales</taxon>
        <taxon>Streptomycetaceae</taxon>
        <taxon>Streptomyces</taxon>
    </lineage>
</organism>
<name>A0ABU2MN79_9ACTN</name>
<sequence>MEKPALIPLPPQSDTREVPLTSEPPLADLTPLTSEQPLAVEPPLTSEPSGNGGAEPVAV</sequence>
<evidence type="ECO:0000313" key="3">
    <source>
        <dbReference type="Proteomes" id="UP001183246"/>
    </source>
</evidence>
<evidence type="ECO:0000313" key="2">
    <source>
        <dbReference type="EMBL" id="MDT0342793.1"/>
    </source>
</evidence>
<dbReference type="EMBL" id="JAVREL010000004">
    <property type="protein sequence ID" value="MDT0342793.1"/>
    <property type="molecule type" value="Genomic_DNA"/>
</dbReference>
<protein>
    <submittedName>
        <fullName evidence="2">Uncharacterized protein</fullName>
    </submittedName>
</protein>